<keyword evidence="7 13" id="KW-0808">Transferase</keyword>
<dbReference type="InterPro" id="IPR027417">
    <property type="entry name" value="P-loop_NTPase"/>
</dbReference>
<dbReference type="InterPro" id="IPR003758">
    <property type="entry name" value="LpxK"/>
</dbReference>
<keyword evidence="14" id="KW-0472">Membrane</keyword>
<keyword evidence="5 13" id="KW-0444">Lipid biosynthesis</keyword>
<evidence type="ECO:0000256" key="11">
    <source>
        <dbReference type="ARBA" id="ARBA00023098"/>
    </source>
</evidence>
<gene>
    <name evidence="13 15" type="primary">lpxK</name>
    <name evidence="15" type="ORF">FPZ42_15680</name>
</gene>
<reference evidence="15 16" key="1">
    <citation type="submission" date="2019-07" db="EMBL/GenBank/DDBJ databases">
        <authorList>
            <person name="Kim J."/>
        </authorList>
    </citation>
    <scope>NUCLEOTIDE SEQUENCE [LARGE SCALE GENOMIC DNA]</scope>
    <source>
        <strain evidence="15 16">MJ1a</strain>
    </source>
</reference>
<evidence type="ECO:0000256" key="9">
    <source>
        <dbReference type="ARBA" id="ARBA00022777"/>
    </source>
</evidence>
<comment type="catalytic activity">
    <reaction evidence="13">
        <text>a lipid A disaccharide + ATP = a lipid IVA + ADP + H(+)</text>
        <dbReference type="Rhea" id="RHEA:67840"/>
        <dbReference type="ChEBI" id="CHEBI:15378"/>
        <dbReference type="ChEBI" id="CHEBI:30616"/>
        <dbReference type="ChEBI" id="CHEBI:176343"/>
        <dbReference type="ChEBI" id="CHEBI:176425"/>
        <dbReference type="ChEBI" id="CHEBI:456216"/>
        <dbReference type="EC" id="2.7.1.130"/>
    </reaction>
</comment>
<evidence type="ECO:0000313" key="16">
    <source>
        <dbReference type="Proteomes" id="UP000318010"/>
    </source>
</evidence>
<accession>A0A563U1Y2</accession>
<keyword evidence="14" id="KW-1133">Transmembrane helix</keyword>
<comment type="pathway">
    <text evidence="2 13">Glycolipid biosynthesis; lipid IV(A) biosynthesis; lipid IV(A) from (3R)-3-hydroxytetradecanoyl-[acyl-carrier-protein] and UDP-N-acetyl-alpha-D-glucosamine: step 6/6.</text>
</comment>
<evidence type="ECO:0000256" key="14">
    <source>
        <dbReference type="SAM" id="Phobius"/>
    </source>
</evidence>
<evidence type="ECO:0000256" key="5">
    <source>
        <dbReference type="ARBA" id="ARBA00022516"/>
    </source>
</evidence>
<name>A0A563U1Y2_9SPHI</name>
<dbReference type="PANTHER" id="PTHR42724">
    <property type="entry name" value="TETRAACYLDISACCHARIDE 4'-KINASE"/>
    <property type="match status" value="1"/>
</dbReference>
<protein>
    <recommendedName>
        <fullName evidence="4 13">Tetraacyldisaccharide 4'-kinase</fullName>
        <ecNumber evidence="3 13">2.7.1.130</ecNumber>
    </recommendedName>
    <alternativeName>
        <fullName evidence="12 13">Lipid A 4'-kinase</fullName>
    </alternativeName>
</protein>
<proteinExistence type="inferred from homology"/>
<comment type="caution">
    <text evidence="13">Lacks conserved residue(s) required for the propagation of feature annotation.</text>
</comment>
<dbReference type="EMBL" id="VOEI01000006">
    <property type="protein sequence ID" value="TWR24539.1"/>
    <property type="molecule type" value="Genomic_DNA"/>
</dbReference>
<evidence type="ECO:0000256" key="8">
    <source>
        <dbReference type="ARBA" id="ARBA00022741"/>
    </source>
</evidence>
<evidence type="ECO:0000256" key="13">
    <source>
        <dbReference type="HAMAP-Rule" id="MF_00409"/>
    </source>
</evidence>
<keyword evidence="9 13" id="KW-0418">Kinase</keyword>
<dbReference type="NCBIfam" id="TIGR00682">
    <property type="entry name" value="lpxK"/>
    <property type="match status" value="1"/>
</dbReference>
<dbReference type="GO" id="GO:0009245">
    <property type="term" value="P:lipid A biosynthetic process"/>
    <property type="evidence" value="ECO:0007669"/>
    <property type="project" value="UniProtKB-UniRule"/>
</dbReference>
<evidence type="ECO:0000256" key="6">
    <source>
        <dbReference type="ARBA" id="ARBA00022556"/>
    </source>
</evidence>
<keyword evidence="14" id="KW-0812">Transmembrane</keyword>
<evidence type="ECO:0000256" key="10">
    <source>
        <dbReference type="ARBA" id="ARBA00022840"/>
    </source>
</evidence>
<dbReference type="UniPathway" id="UPA00359">
    <property type="reaction ID" value="UER00482"/>
</dbReference>
<comment type="similarity">
    <text evidence="13">Belongs to the LpxK family.</text>
</comment>
<evidence type="ECO:0000256" key="1">
    <source>
        <dbReference type="ARBA" id="ARBA00002274"/>
    </source>
</evidence>
<evidence type="ECO:0000256" key="12">
    <source>
        <dbReference type="ARBA" id="ARBA00029757"/>
    </source>
</evidence>
<dbReference type="GO" id="GO:0009029">
    <property type="term" value="F:lipid-A 4'-kinase activity"/>
    <property type="evidence" value="ECO:0007669"/>
    <property type="project" value="UniProtKB-UniRule"/>
</dbReference>
<evidence type="ECO:0000256" key="3">
    <source>
        <dbReference type="ARBA" id="ARBA00012071"/>
    </source>
</evidence>
<dbReference type="AlphaFoldDB" id="A0A563U1Y2"/>
<keyword evidence="8 13" id="KW-0547">Nucleotide-binding</keyword>
<dbReference type="OrthoDB" id="9766423at2"/>
<dbReference type="HAMAP" id="MF_00409">
    <property type="entry name" value="LpxK"/>
    <property type="match status" value="1"/>
</dbReference>
<dbReference type="SUPFAM" id="SSF52540">
    <property type="entry name" value="P-loop containing nucleoside triphosphate hydrolases"/>
    <property type="match status" value="1"/>
</dbReference>
<evidence type="ECO:0000313" key="15">
    <source>
        <dbReference type="EMBL" id="TWR24539.1"/>
    </source>
</evidence>
<dbReference type="GO" id="GO:0005524">
    <property type="term" value="F:ATP binding"/>
    <property type="evidence" value="ECO:0007669"/>
    <property type="project" value="UniProtKB-UniRule"/>
</dbReference>
<evidence type="ECO:0000256" key="7">
    <source>
        <dbReference type="ARBA" id="ARBA00022679"/>
    </source>
</evidence>
<keyword evidence="6 13" id="KW-0441">Lipid A biosynthesis</keyword>
<dbReference type="Proteomes" id="UP000318010">
    <property type="component" value="Unassembled WGS sequence"/>
</dbReference>
<comment type="caution">
    <text evidence="15">The sequence shown here is derived from an EMBL/GenBank/DDBJ whole genome shotgun (WGS) entry which is preliminary data.</text>
</comment>
<dbReference type="GO" id="GO:0005886">
    <property type="term" value="C:plasma membrane"/>
    <property type="evidence" value="ECO:0007669"/>
    <property type="project" value="TreeGrafter"/>
</dbReference>
<comment type="function">
    <text evidence="1 13">Transfers the gamma-phosphate of ATP to the 4'-position of a tetraacyldisaccharide 1-phosphate intermediate (termed DS-1-P) to form tetraacyldisaccharide 1,4'-bis-phosphate (lipid IVA).</text>
</comment>
<dbReference type="Pfam" id="PF02606">
    <property type="entry name" value="LpxK"/>
    <property type="match status" value="1"/>
</dbReference>
<sequence length="343" mass="38907">MQYLRWLLLPFSVVYGFVVTIRNWLYDAGFFKSRAFDMPVICVGNLEVGGAGKSPMTEHLIALLKDGNKVATLSRGYGRETKGFLEASITSAASQVGDEPLQFKRKFPDVTVAVCEKRVMGIEKLQQKHDVIIMDDAYQHRAVKAGLNILLFDYTNLQKPQFVLPAGNMREPFSGRWRADVMVVTKCPTTINESDMTRCYNKLTPLSTQPLFFSSIAYQPLKALKGDDQQVEIDEDTTVFLLTGIANTAPLLSYIRTFTSHIIHHKYPDHHRFTTKNITKLADDFEACISAKKLVITTEKDAQRLTHDELKGLLVYVQPIGVKFLNQAQPQFDKIITDYVRQY</sequence>
<evidence type="ECO:0000256" key="4">
    <source>
        <dbReference type="ARBA" id="ARBA00016436"/>
    </source>
</evidence>
<keyword evidence="16" id="KW-1185">Reference proteome</keyword>
<dbReference type="PANTHER" id="PTHR42724:SF1">
    <property type="entry name" value="TETRAACYLDISACCHARIDE 4'-KINASE, MITOCHONDRIAL-RELATED"/>
    <property type="match status" value="1"/>
</dbReference>
<keyword evidence="10 13" id="KW-0067">ATP-binding</keyword>
<keyword evidence="11 13" id="KW-0443">Lipid metabolism</keyword>
<dbReference type="RefSeq" id="WP_146272802.1">
    <property type="nucleotide sequence ID" value="NZ_VOEI01000006.1"/>
</dbReference>
<feature type="transmembrane region" description="Helical" evidence="14">
    <location>
        <begin position="6"/>
        <end position="25"/>
    </location>
</feature>
<evidence type="ECO:0000256" key="2">
    <source>
        <dbReference type="ARBA" id="ARBA00004870"/>
    </source>
</evidence>
<dbReference type="EC" id="2.7.1.130" evidence="3 13"/>
<dbReference type="GO" id="GO:0009244">
    <property type="term" value="P:lipopolysaccharide core region biosynthetic process"/>
    <property type="evidence" value="ECO:0007669"/>
    <property type="project" value="TreeGrafter"/>
</dbReference>
<organism evidence="15 16">
    <name type="scientific">Mucilaginibacter achroorhodeus</name>
    <dbReference type="NCBI Taxonomy" id="2599294"/>
    <lineage>
        <taxon>Bacteria</taxon>
        <taxon>Pseudomonadati</taxon>
        <taxon>Bacteroidota</taxon>
        <taxon>Sphingobacteriia</taxon>
        <taxon>Sphingobacteriales</taxon>
        <taxon>Sphingobacteriaceae</taxon>
        <taxon>Mucilaginibacter</taxon>
    </lineage>
</organism>